<keyword evidence="4" id="KW-1185">Reference proteome</keyword>
<organism evidence="3 4">
    <name type="scientific">Sphingomonas hankyongi</name>
    <dbReference type="NCBI Taxonomy" id="2908209"/>
    <lineage>
        <taxon>Bacteria</taxon>
        <taxon>Pseudomonadati</taxon>
        <taxon>Pseudomonadota</taxon>
        <taxon>Alphaproteobacteria</taxon>
        <taxon>Sphingomonadales</taxon>
        <taxon>Sphingomonadaceae</taxon>
        <taxon>Sphingomonas</taxon>
    </lineage>
</organism>
<accession>A0ABT0RZT8</accession>
<dbReference type="PANTHER" id="PTHR44145:SF3">
    <property type="entry name" value="DNAJ HOMOLOG SUBFAMILY A MEMBER 3, MITOCHONDRIAL"/>
    <property type="match status" value="1"/>
</dbReference>
<comment type="caution">
    <text evidence="3">The sequence shown here is derived from an EMBL/GenBank/DDBJ whole genome shotgun (WGS) entry which is preliminary data.</text>
</comment>
<dbReference type="Gene3D" id="1.10.287.110">
    <property type="entry name" value="DnaJ domain"/>
    <property type="match status" value="1"/>
</dbReference>
<evidence type="ECO:0000259" key="2">
    <source>
        <dbReference type="PROSITE" id="PS50076"/>
    </source>
</evidence>
<dbReference type="InterPro" id="IPR036869">
    <property type="entry name" value="J_dom_sf"/>
</dbReference>
<reference evidence="3" key="1">
    <citation type="submission" date="2022-05" db="EMBL/GenBank/DDBJ databases">
        <authorList>
            <person name="Jo J.-H."/>
            <person name="Im W.-T."/>
        </authorList>
    </citation>
    <scope>NUCLEOTIDE SEQUENCE</scope>
    <source>
        <strain evidence="3">SE220</strain>
    </source>
</reference>
<dbReference type="InterPro" id="IPR051938">
    <property type="entry name" value="Apopto_cytoskel_mod"/>
</dbReference>
<name>A0ABT0RZT8_9SPHN</name>
<gene>
    <name evidence="3" type="ORF">LZ538_03175</name>
</gene>
<dbReference type="PANTHER" id="PTHR44145">
    <property type="entry name" value="DNAJ HOMOLOG SUBFAMILY A MEMBER 3, MITOCHONDRIAL"/>
    <property type="match status" value="1"/>
</dbReference>
<dbReference type="SUPFAM" id="SSF46565">
    <property type="entry name" value="Chaperone J-domain"/>
    <property type="match status" value="1"/>
</dbReference>
<proteinExistence type="predicted"/>
<protein>
    <submittedName>
        <fullName evidence="3">J domain-containing protein</fullName>
    </submittedName>
</protein>
<feature type="domain" description="J" evidence="2">
    <location>
        <begin position="9"/>
        <end position="72"/>
    </location>
</feature>
<dbReference type="Pfam" id="PF00226">
    <property type="entry name" value="DnaJ"/>
    <property type="match status" value="1"/>
</dbReference>
<dbReference type="EMBL" id="JAMGBE010000001">
    <property type="protein sequence ID" value="MCL6729057.1"/>
    <property type="molecule type" value="Genomic_DNA"/>
</dbReference>
<dbReference type="CDD" id="cd06257">
    <property type="entry name" value="DnaJ"/>
    <property type="match status" value="1"/>
</dbReference>
<keyword evidence="1" id="KW-0143">Chaperone</keyword>
<dbReference type="SMART" id="SM00271">
    <property type="entry name" value="DnaJ"/>
    <property type="match status" value="1"/>
</dbReference>
<evidence type="ECO:0000256" key="1">
    <source>
        <dbReference type="ARBA" id="ARBA00023186"/>
    </source>
</evidence>
<sequence length="193" mass="22386">MADGQAFIDFYDVLQVNPNCDAKILESAYHYLAKMYHPDHSGTEDSTRFYEVTEAYRVLRDPERRAEYDTLYERNVRGSEYRFPTSEDGAIDESAALDDAEDHARILMYLYKRRREHAQDAGVVGFYLQNMLNCSDEHFEFLKWYLKEKGFVAVTEQGTLAITIQGVDHVISMSRTTRAEKLLLSQSKDREDG</sequence>
<dbReference type="PROSITE" id="PS50076">
    <property type="entry name" value="DNAJ_2"/>
    <property type="match status" value="1"/>
</dbReference>
<dbReference type="RefSeq" id="WP_249830542.1">
    <property type="nucleotide sequence ID" value="NZ_JAMGBE010000001.1"/>
</dbReference>
<evidence type="ECO:0000313" key="4">
    <source>
        <dbReference type="Proteomes" id="UP001165342"/>
    </source>
</evidence>
<dbReference type="Proteomes" id="UP001165342">
    <property type="component" value="Unassembled WGS sequence"/>
</dbReference>
<dbReference type="PRINTS" id="PR00625">
    <property type="entry name" value="JDOMAIN"/>
</dbReference>
<dbReference type="InterPro" id="IPR001623">
    <property type="entry name" value="DnaJ_domain"/>
</dbReference>
<evidence type="ECO:0000313" key="3">
    <source>
        <dbReference type="EMBL" id="MCL6729057.1"/>
    </source>
</evidence>